<keyword evidence="3" id="KW-1185">Reference proteome</keyword>
<dbReference type="AlphaFoldDB" id="A0A820T9M7"/>
<dbReference type="EMBL" id="CAJOBP010005173">
    <property type="protein sequence ID" value="CAF4462445.1"/>
    <property type="molecule type" value="Genomic_DNA"/>
</dbReference>
<gene>
    <name evidence="2" type="ORF">UJA718_LOCUS23604</name>
</gene>
<organism evidence="2 3">
    <name type="scientific">Rotaria socialis</name>
    <dbReference type="NCBI Taxonomy" id="392032"/>
    <lineage>
        <taxon>Eukaryota</taxon>
        <taxon>Metazoa</taxon>
        <taxon>Spiralia</taxon>
        <taxon>Gnathifera</taxon>
        <taxon>Rotifera</taxon>
        <taxon>Eurotatoria</taxon>
        <taxon>Bdelloidea</taxon>
        <taxon>Philodinida</taxon>
        <taxon>Philodinidae</taxon>
        <taxon>Rotaria</taxon>
    </lineage>
</organism>
<sequence>MIATSREVDRDWSEFESYATNLYARTIVSGQPSSSAALVPSTARQEATQITLDQMSTSQVSPNLDMKVITDEIASIKRALGDLRTHSEEMNRCMQWMIDAMERVKMSKEPKPKLRSARTTIDLQPVDE</sequence>
<feature type="region of interest" description="Disordered" evidence="1">
    <location>
        <begin position="107"/>
        <end position="128"/>
    </location>
</feature>
<comment type="caution">
    <text evidence="2">The sequence shown here is derived from an EMBL/GenBank/DDBJ whole genome shotgun (WGS) entry which is preliminary data.</text>
</comment>
<proteinExistence type="predicted"/>
<dbReference type="Proteomes" id="UP000663873">
    <property type="component" value="Unassembled WGS sequence"/>
</dbReference>
<evidence type="ECO:0000256" key="1">
    <source>
        <dbReference type="SAM" id="MobiDB-lite"/>
    </source>
</evidence>
<accession>A0A820T9M7</accession>
<evidence type="ECO:0000313" key="3">
    <source>
        <dbReference type="Proteomes" id="UP000663873"/>
    </source>
</evidence>
<reference evidence="2" key="1">
    <citation type="submission" date="2021-02" db="EMBL/GenBank/DDBJ databases">
        <authorList>
            <person name="Nowell W R."/>
        </authorList>
    </citation>
    <scope>NUCLEOTIDE SEQUENCE</scope>
</reference>
<protein>
    <submittedName>
        <fullName evidence="2">Uncharacterized protein</fullName>
    </submittedName>
</protein>
<feature type="non-terminal residue" evidence="2">
    <location>
        <position position="1"/>
    </location>
</feature>
<evidence type="ECO:0000313" key="2">
    <source>
        <dbReference type="EMBL" id="CAF4462445.1"/>
    </source>
</evidence>
<name>A0A820T9M7_9BILA</name>